<comment type="caution">
    <text evidence="1">The sequence shown here is derived from an EMBL/GenBank/DDBJ whole genome shotgun (WGS) entry which is preliminary data.</text>
</comment>
<evidence type="ECO:0000313" key="2">
    <source>
        <dbReference type="Proteomes" id="UP001162640"/>
    </source>
</evidence>
<dbReference type="Proteomes" id="UP001162640">
    <property type="component" value="Unassembled WGS sequence"/>
</dbReference>
<protein>
    <submittedName>
        <fullName evidence="1">Uncharacterized protein</fullName>
    </submittedName>
</protein>
<reference evidence="2" key="1">
    <citation type="journal article" date="2023" name="Commun. Biol.">
        <title>Genome analysis of Parmales, the sister group of diatoms, reveals the evolutionary specialization of diatoms from phago-mixotrophs to photoautotrophs.</title>
        <authorList>
            <person name="Ban H."/>
            <person name="Sato S."/>
            <person name="Yoshikawa S."/>
            <person name="Yamada K."/>
            <person name="Nakamura Y."/>
            <person name="Ichinomiya M."/>
            <person name="Sato N."/>
            <person name="Blanc-Mathieu R."/>
            <person name="Endo H."/>
            <person name="Kuwata A."/>
            <person name="Ogata H."/>
        </authorList>
    </citation>
    <scope>NUCLEOTIDE SEQUENCE [LARGE SCALE GENOMIC DNA]</scope>
</reference>
<evidence type="ECO:0000313" key="1">
    <source>
        <dbReference type="EMBL" id="GMH86682.1"/>
    </source>
</evidence>
<name>A0A9W7BA62_9STRA</name>
<proteinExistence type="predicted"/>
<dbReference type="AlphaFoldDB" id="A0A9W7BA62"/>
<gene>
    <name evidence="1" type="ORF">TL16_g10620</name>
</gene>
<dbReference type="EMBL" id="BLQM01000380">
    <property type="protein sequence ID" value="GMH86682.1"/>
    <property type="molecule type" value="Genomic_DNA"/>
</dbReference>
<organism evidence="1 2">
    <name type="scientific">Triparma laevis f. inornata</name>
    <dbReference type="NCBI Taxonomy" id="1714386"/>
    <lineage>
        <taxon>Eukaryota</taxon>
        <taxon>Sar</taxon>
        <taxon>Stramenopiles</taxon>
        <taxon>Ochrophyta</taxon>
        <taxon>Bolidophyceae</taxon>
        <taxon>Parmales</taxon>
        <taxon>Triparmaceae</taxon>
        <taxon>Triparma</taxon>
    </lineage>
</organism>
<sequence length="79" mass="8691">MAETNPLTYVLIDPSDSKTYANALIKCCGIESSTEVRHYVLSRVLEVLGCEVKGVGGLFLEEEGGIKGMIEFEVVEDFF</sequence>
<accession>A0A9W7BA62</accession>